<evidence type="ECO:0000256" key="3">
    <source>
        <dbReference type="ARBA" id="ARBA00023008"/>
    </source>
</evidence>
<dbReference type="SUPFAM" id="SSF49503">
    <property type="entry name" value="Cupredoxins"/>
    <property type="match status" value="2"/>
</dbReference>
<keyword evidence="9" id="KW-1185">Reference proteome</keyword>
<dbReference type="OrthoDB" id="345021at2"/>
<keyword evidence="2" id="KW-0560">Oxidoreductase</keyword>
<evidence type="ECO:0000256" key="1">
    <source>
        <dbReference type="ARBA" id="ARBA00022723"/>
    </source>
</evidence>
<dbReference type="PANTHER" id="PTHR11709">
    <property type="entry name" value="MULTI-COPPER OXIDASE"/>
    <property type="match status" value="1"/>
</dbReference>
<dbReference type="GO" id="GO:0016491">
    <property type="term" value="F:oxidoreductase activity"/>
    <property type="evidence" value="ECO:0007669"/>
    <property type="project" value="UniProtKB-KW"/>
</dbReference>
<evidence type="ECO:0000259" key="6">
    <source>
        <dbReference type="Pfam" id="PF07731"/>
    </source>
</evidence>
<dbReference type="InterPro" id="IPR002355">
    <property type="entry name" value="Cu_oxidase_Cu_BS"/>
</dbReference>
<keyword evidence="1" id="KW-0479">Metal-binding</keyword>
<evidence type="ECO:0000313" key="8">
    <source>
        <dbReference type="EMBL" id="SEP47148.1"/>
    </source>
</evidence>
<sequence>MDKKAKGGLSRRAVLAGAAAGVVAPVAVASAAGSSLAAAAGLTRQLTLYADYVPGTTRVGYGLEPGKPTIPGPLLEMYEGDTFEIELVNNTDQRLSIHPHGVLYDTESDGSPFNNSFNNPGETKTYTWKTRAAYQAANGLWMPGSAGYWHYHDHAFGGDHGTVGLLKGLYGGLIVRKRGDLLPSKTFTVVFTEMWINHQTAPDTPIFEANLGQRVEFLCIGHGSLMHTFHLHAHRWADTRTGMLTSATDNAPVIDNKTLDPGCSFGFQVIAGDVVGPGAWMYHCHVQQHSDDGMSGVFLVRGADGGMPAGAQDAIDRFKGHHHGTAAAEPPTGPPPTVATDASAKTAKASMPGMADMPGMDMSDMDMTGHQH</sequence>
<evidence type="ECO:0000256" key="5">
    <source>
        <dbReference type="SAM" id="SignalP"/>
    </source>
</evidence>
<evidence type="ECO:0000256" key="2">
    <source>
        <dbReference type="ARBA" id="ARBA00023002"/>
    </source>
</evidence>
<dbReference type="Proteomes" id="UP000198582">
    <property type="component" value="Unassembled WGS sequence"/>
</dbReference>
<dbReference type="InterPro" id="IPR011707">
    <property type="entry name" value="Cu-oxidase-like_N"/>
</dbReference>
<dbReference type="GO" id="GO:0005507">
    <property type="term" value="F:copper ion binding"/>
    <property type="evidence" value="ECO:0007669"/>
    <property type="project" value="InterPro"/>
</dbReference>
<evidence type="ECO:0000313" key="9">
    <source>
        <dbReference type="Proteomes" id="UP000198582"/>
    </source>
</evidence>
<dbReference type="InterPro" id="IPR011706">
    <property type="entry name" value="Cu-oxidase_C"/>
</dbReference>
<dbReference type="EMBL" id="FOEF01000011">
    <property type="protein sequence ID" value="SEP47148.1"/>
    <property type="molecule type" value="Genomic_DNA"/>
</dbReference>
<dbReference type="PROSITE" id="PS00080">
    <property type="entry name" value="MULTICOPPER_OXIDASE2"/>
    <property type="match status" value="1"/>
</dbReference>
<dbReference type="PANTHER" id="PTHR11709:SF394">
    <property type="entry name" value="FI03373P-RELATED"/>
    <property type="match status" value="1"/>
</dbReference>
<organism evidence="8 9">
    <name type="scientific">Amycolatopsis saalfeldensis</name>
    <dbReference type="NCBI Taxonomy" id="394193"/>
    <lineage>
        <taxon>Bacteria</taxon>
        <taxon>Bacillati</taxon>
        <taxon>Actinomycetota</taxon>
        <taxon>Actinomycetes</taxon>
        <taxon>Pseudonocardiales</taxon>
        <taxon>Pseudonocardiaceae</taxon>
        <taxon>Amycolatopsis</taxon>
    </lineage>
</organism>
<dbReference type="Pfam" id="PF07731">
    <property type="entry name" value="Cu-oxidase_2"/>
    <property type="match status" value="1"/>
</dbReference>
<evidence type="ECO:0000259" key="7">
    <source>
        <dbReference type="Pfam" id="PF07732"/>
    </source>
</evidence>
<feature type="domain" description="Plastocyanin-like" evidence="7">
    <location>
        <begin position="70"/>
        <end position="178"/>
    </location>
</feature>
<feature type="domain" description="Plastocyanin-like" evidence="6">
    <location>
        <begin position="197"/>
        <end position="301"/>
    </location>
</feature>
<accession>A0A1H8Y6J3</accession>
<evidence type="ECO:0000256" key="4">
    <source>
        <dbReference type="SAM" id="MobiDB-lite"/>
    </source>
</evidence>
<feature type="signal peptide" evidence="5">
    <location>
        <begin position="1"/>
        <end position="31"/>
    </location>
</feature>
<dbReference type="Pfam" id="PF07732">
    <property type="entry name" value="Cu-oxidase_3"/>
    <property type="match status" value="1"/>
</dbReference>
<dbReference type="Gene3D" id="2.60.40.420">
    <property type="entry name" value="Cupredoxins - blue copper proteins"/>
    <property type="match status" value="2"/>
</dbReference>
<dbReference type="InterPro" id="IPR008972">
    <property type="entry name" value="Cupredoxin"/>
</dbReference>
<dbReference type="AlphaFoldDB" id="A0A1H8Y6J3"/>
<dbReference type="RefSeq" id="WP_091619987.1">
    <property type="nucleotide sequence ID" value="NZ_FOEF01000011.1"/>
</dbReference>
<keyword evidence="3" id="KW-0186">Copper</keyword>
<dbReference type="STRING" id="394193.SAMN04489732_11148"/>
<feature type="compositionally biased region" description="Low complexity" evidence="4">
    <location>
        <begin position="338"/>
        <end position="366"/>
    </location>
</feature>
<protein>
    <submittedName>
        <fullName evidence="8">Multicopper oxidase</fullName>
    </submittedName>
</protein>
<dbReference type="InterPro" id="IPR045087">
    <property type="entry name" value="Cu-oxidase_fam"/>
</dbReference>
<gene>
    <name evidence="8" type="ORF">SAMN04489732_11148</name>
</gene>
<keyword evidence="5" id="KW-0732">Signal</keyword>
<name>A0A1H8Y6J3_9PSEU</name>
<dbReference type="PROSITE" id="PS51318">
    <property type="entry name" value="TAT"/>
    <property type="match status" value="1"/>
</dbReference>
<reference evidence="8 9" key="1">
    <citation type="submission" date="2016-10" db="EMBL/GenBank/DDBJ databases">
        <authorList>
            <person name="de Groot N.N."/>
        </authorList>
    </citation>
    <scope>NUCLEOTIDE SEQUENCE [LARGE SCALE GENOMIC DNA]</scope>
    <source>
        <strain evidence="8 9">DSM 44993</strain>
    </source>
</reference>
<feature type="chain" id="PRO_5011680485" evidence="5">
    <location>
        <begin position="32"/>
        <end position="372"/>
    </location>
</feature>
<dbReference type="InterPro" id="IPR006311">
    <property type="entry name" value="TAT_signal"/>
</dbReference>
<proteinExistence type="predicted"/>
<feature type="region of interest" description="Disordered" evidence="4">
    <location>
        <begin position="321"/>
        <end position="372"/>
    </location>
</feature>